<dbReference type="InterPro" id="IPR027417">
    <property type="entry name" value="P-loop_NTPase"/>
</dbReference>
<evidence type="ECO:0000256" key="1">
    <source>
        <dbReference type="ARBA" id="ARBA00004123"/>
    </source>
</evidence>
<dbReference type="STRING" id="1353952.A0A165G768"/>
<dbReference type="OrthoDB" id="336321at2759"/>
<dbReference type="InterPro" id="IPR051988">
    <property type="entry name" value="HRR_RAD51_Paralog"/>
</dbReference>
<dbReference type="GO" id="GO:0042148">
    <property type="term" value="P:DNA strand invasion"/>
    <property type="evidence" value="ECO:0007669"/>
    <property type="project" value="TreeGrafter"/>
</dbReference>
<proteinExistence type="predicted"/>
<dbReference type="InParanoid" id="A0A165G768"/>
<comment type="subcellular location">
    <subcellularLocation>
        <location evidence="1">Nucleus</location>
    </subcellularLocation>
</comment>
<dbReference type="GO" id="GO:0033063">
    <property type="term" value="C:Rad51B-Rad51C-Rad51D-XRCC2 complex"/>
    <property type="evidence" value="ECO:0007669"/>
    <property type="project" value="TreeGrafter"/>
</dbReference>
<name>A0A165G768_9BASI</name>
<evidence type="ECO:0000259" key="3">
    <source>
        <dbReference type="Pfam" id="PF08423"/>
    </source>
</evidence>
<dbReference type="SUPFAM" id="SSF52540">
    <property type="entry name" value="P-loop containing nucleoside triphosphate hydrolases"/>
    <property type="match status" value="1"/>
</dbReference>
<dbReference type="Pfam" id="PF08423">
    <property type="entry name" value="Rad51"/>
    <property type="match status" value="1"/>
</dbReference>
<protein>
    <recommendedName>
        <fullName evidence="3">Rad51-like C-terminal domain-containing protein</fullName>
    </recommendedName>
</protein>
<dbReference type="AlphaFoldDB" id="A0A165G768"/>
<evidence type="ECO:0000313" key="4">
    <source>
        <dbReference type="EMBL" id="KZT57683.1"/>
    </source>
</evidence>
<dbReference type="GO" id="GO:0005657">
    <property type="term" value="C:replication fork"/>
    <property type="evidence" value="ECO:0007669"/>
    <property type="project" value="TreeGrafter"/>
</dbReference>
<dbReference type="PANTHER" id="PTHR46457">
    <property type="entry name" value="DNA REPAIR PROTEIN RAD51 HOMOLOG 4"/>
    <property type="match status" value="1"/>
</dbReference>
<evidence type="ECO:0000313" key="5">
    <source>
        <dbReference type="Proteomes" id="UP000076842"/>
    </source>
</evidence>
<dbReference type="Gene3D" id="3.40.50.300">
    <property type="entry name" value="P-loop containing nucleotide triphosphate hydrolases"/>
    <property type="match status" value="1"/>
</dbReference>
<accession>A0A165G768</accession>
<evidence type="ECO:0000256" key="2">
    <source>
        <dbReference type="ARBA" id="ARBA00023242"/>
    </source>
</evidence>
<organism evidence="4 5">
    <name type="scientific">Calocera cornea HHB12733</name>
    <dbReference type="NCBI Taxonomy" id="1353952"/>
    <lineage>
        <taxon>Eukaryota</taxon>
        <taxon>Fungi</taxon>
        <taxon>Dikarya</taxon>
        <taxon>Basidiomycota</taxon>
        <taxon>Agaricomycotina</taxon>
        <taxon>Dacrymycetes</taxon>
        <taxon>Dacrymycetales</taxon>
        <taxon>Dacrymycetaceae</taxon>
        <taxon>Calocera</taxon>
    </lineage>
</organism>
<dbReference type="GO" id="GO:0007131">
    <property type="term" value="P:reciprocal meiotic recombination"/>
    <property type="evidence" value="ECO:0007669"/>
    <property type="project" value="TreeGrafter"/>
</dbReference>
<dbReference type="GO" id="GO:0008094">
    <property type="term" value="F:ATP-dependent activity, acting on DNA"/>
    <property type="evidence" value="ECO:0007669"/>
    <property type="project" value="TreeGrafter"/>
</dbReference>
<dbReference type="Proteomes" id="UP000076842">
    <property type="component" value="Unassembled WGS sequence"/>
</dbReference>
<dbReference type="GO" id="GO:0000400">
    <property type="term" value="F:four-way junction DNA binding"/>
    <property type="evidence" value="ECO:0007669"/>
    <property type="project" value="TreeGrafter"/>
</dbReference>
<sequence length="350" mass="38363">MRLRAVLISLSKGDLDYCDYADILEQSGLKTTDDLLFTSSTSEQYARLEHGSMSFTEFASLKEEVTKFMGAPGLTGDVAYMLEKETVSSRYKGYTGVPELDQLLDGFGHYGVIEIAGGRETCKTLLASHIVLRYLTAEPKGRALWIDTSNSFNVNRALAVTRLLTGPGRHDALDRLGYSTCFDMDPALGVLDDMRQAIDAEGVDTQTPRFIIIDAVTPLLSKDISSVSSQGHAIMTSFFRQLNSFARSYSLTVFVINNSVLAKQPNDVPPHNELSAFSGSNLKPALGPTFTFQSDATIWLSDGKNMFPEDALVTKATQDKVYVAEVLRSRSFLSGQWCSFKSNGLNLAPA</sequence>
<dbReference type="GO" id="GO:0005815">
    <property type="term" value="C:microtubule organizing center"/>
    <property type="evidence" value="ECO:0007669"/>
    <property type="project" value="TreeGrafter"/>
</dbReference>
<dbReference type="GO" id="GO:0003697">
    <property type="term" value="F:single-stranded DNA binding"/>
    <property type="evidence" value="ECO:0007669"/>
    <property type="project" value="TreeGrafter"/>
</dbReference>
<dbReference type="InterPro" id="IPR013632">
    <property type="entry name" value="Rad51_C"/>
</dbReference>
<gene>
    <name evidence="4" type="ORF">CALCODRAFT_483008</name>
</gene>
<feature type="domain" description="Rad51-like C-terminal" evidence="3">
    <location>
        <begin position="95"/>
        <end position="304"/>
    </location>
</feature>
<dbReference type="GO" id="GO:0000723">
    <property type="term" value="P:telomere maintenance"/>
    <property type="evidence" value="ECO:0007669"/>
    <property type="project" value="TreeGrafter"/>
</dbReference>
<reference evidence="4 5" key="1">
    <citation type="journal article" date="2016" name="Mol. Biol. Evol.">
        <title>Comparative Genomics of Early-Diverging Mushroom-Forming Fungi Provides Insights into the Origins of Lignocellulose Decay Capabilities.</title>
        <authorList>
            <person name="Nagy L.G."/>
            <person name="Riley R."/>
            <person name="Tritt A."/>
            <person name="Adam C."/>
            <person name="Daum C."/>
            <person name="Floudas D."/>
            <person name="Sun H."/>
            <person name="Yadav J.S."/>
            <person name="Pangilinan J."/>
            <person name="Larsson K.H."/>
            <person name="Matsuura K."/>
            <person name="Barry K."/>
            <person name="Labutti K."/>
            <person name="Kuo R."/>
            <person name="Ohm R.A."/>
            <person name="Bhattacharya S.S."/>
            <person name="Shirouzu T."/>
            <person name="Yoshinaga Y."/>
            <person name="Martin F.M."/>
            <person name="Grigoriev I.V."/>
            <person name="Hibbett D.S."/>
        </authorList>
    </citation>
    <scope>NUCLEOTIDE SEQUENCE [LARGE SCALE GENOMIC DNA]</scope>
    <source>
        <strain evidence="4 5">HHB12733</strain>
    </source>
</reference>
<keyword evidence="2" id="KW-0539">Nucleus</keyword>
<dbReference type="GO" id="GO:0000724">
    <property type="term" value="P:double-strand break repair via homologous recombination"/>
    <property type="evidence" value="ECO:0007669"/>
    <property type="project" value="TreeGrafter"/>
</dbReference>
<dbReference type="PANTHER" id="PTHR46457:SF1">
    <property type="entry name" value="DNA REPAIR PROTEIN RAD51 HOMOLOG 4"/>
    <property type="match status" value="1"/>
</dbReference>
<dbReference type="EMBL" id="KV423960">
    <property type="protein sequence ID" value="KZT57683.1"/>
    <property type="molecule type" value="Genomic_DNA"/>
</dbReference>
<keyword evidence="5" id="KW-1185">Reference proteome</keyword>